<proteinExistence type="predicted"/>
<organism evidence="1 2">
    <name type="scientific">Flammeovirga aprica JL-4</name>
    <dbReference type="NCBI Taxonomy" id="694437"/>
    <lineage>
        <taxon>Bacteria</taxon>
        <taxon>Pseudomonadati</taxon>
        <taxon>Bacteroidota</taxon>
        <taxon>Cytophagia</taxon>
        <taxon>Cytophagales</taxon>
        <taxon>Flammeovirgaceae</taxon>
        <taxon>Flammeovirga</taxon>
    </lineage>
</organism>
<dbReference type="Proteomes" id="UP000576082">
    <property type="component" value="Unassembled WGS sequence"/>
</dbReference>
<dbReference type="PROSITE" id="PS51257">
    <property type="entry name" value="PROKAR_LIPOPROTEIN"/>
    <property type="match status" value="1"/>
</dbReference>
<evidence type="ECO:0000313" key="2">
    <source>
        <dbReference type="Proteomes" id="UP000576082"/>
    </source>
</evidence>
<dbReference type="AlphaFoldDB" id="A0A7X9RV94"/>
<reference evidence="1 2" key="1">
    <citation type="submission" date="2020-04" db="EMBL/GenBank/DDBJ databases">
        <title>Flammeovirga sp. SR4, a novel species isolated from seawater.</title>
        <authorList>
            <person name="Wang X."/>
        </authorList>
    </citation>
    <scope>NUCLEOTIDE SEQUENCE [LARGE SCALE GENOMIC DNA]</scope>
    <source>
        <strain evidence="1 2">ATCC 23126</strain>
    </source>
</reference>
<evidence type="ECO:0000313" key="1">
    <source>
        <dbReference type="EMBL" id="NME69365.1"/>
    </source>
</evidence>
<keyword evidence="2" id="KW-1185">Reference proteome</keyword>
<sequence>MKKFILPFILLPIFFACNEENEAIEEPVKEGRVITIRPVIEEQITPMNESNRDPKEGLIYDDYTIIFEDERGVRTFEEFSLRDTLVTVDQVFGSFTIVISHNNSSDLVSENYYLFGEAHGESVDESVTIRMRNEQFAYVLVDGAQDEVTGARIDDFQFLADSEEEYPNFYAYVQADASHKIVINTVRGLAGVELVEAQADKKYTYSVNFSTDGKIIIDPGFGGRPIEFDPIETPSAPVVEIVDGAEDVEVVDPFTGAVTGVSVERPDGTHQVWAYGATGLSRDDNKAIQELDPHFKVTANTDEVSMSIYLKNGVDLLKIGMTYNNEGERYCEIKNEDNEVIFVGLWDQVVEEYPEAKVHTTRPDGVRLNCNFVVRIGWSGNDDPIEFRIDELSYEKSL</sequence>
<dbReference type="RefSeq" id="WP_169657642.1">
    <property type="nucleotide sequence ID" value="NZ_JABANE010000040.1"/>
</dbReference>
<dbReference type="EMBL" id="JABANE010000040">
    <property type="protein sequence ID" value="NME69365.1"/>
    <property type="molecule type" value="Genomic_DNA"/>
</dbReference>
<gene>
    <name evidence="1" type="ORF">HHU12_15420</name>
</gene>
<name>A0A7X9RV94_9BACT</name>
<comment type="caution">
    <text evidence="1">The sequence shown here is derived from an EMBL/GenBank/DDBJ whole genome shotgun (WGS) entry which is preliminary data.</text>
</comment>
<accession>A0A7X9RV94</accession>
<protein>
    <submittedName>
        <fullName evidence="1">Uncharacterized protein</fullName>
    </submittedName>
</protein>